<dbReference type="AlphaFoldDB" id="A0A940WPH7"/>
<sequence length="354" mass="37345">MRPRLKAALRRVERDPMTLQFGVHPLHTVVLTDVDDAVRRFLDLLDGTRGLGQAAAGSGLGDAQARELVDWLAGHGLIEDAAVRPAPLAGLTTDERDRLRPELGRLSLVSGDGGMDAMARRRAARVRLYGAGRVGARIAALLAAAGVGHLCVVDPGTARPEDVAPGGLVPAAVGLPREQGAVTLARQTAPGVDASPGASASHLGDRAYHPDLVVLAPVEPLDPALVHELTAEGVPHLLVTAFEGRGSVGPLVLPGLTPCLRCLDLARRDRDPAWPMVCARLGGYPPGEISCDVTLSCLVAAQAAGQALSHLDGTDVTNITWDVSPDWRWHRRTWKSHPECDCGRKDVISPTMVA</sequence>
<dbReference type="Gene3D" id="3.40.50.720">
    <property type="entry name" value="NAD(P)-binding Rossmann-like Domain"/>
    <property type="match status" value="1"/>
</dbReference>
<dbReference type="GO" id="GO:0008641">
    <property type="term" value="F:ubiquitin-like modifier activating enzyme activity"/>
    <property type="evidence" value="ECO:0007669"/>
    <property type="project" value="InterPro"/>
</dbReference>
<dbReference type="SUPFAM" id="SSF69572">
    <property type="entry name" value="Activating enzymes of the ubiquitin-like proteins"/>
    <property type="match status" value="1"/>
</dbReference>
<gene>
    <name evidence="2" type="ORF">JOL79_27830</name>
</gene>
<feature type="domain" description="THIF-type NAD/FAD binding fold" evidence="1">
    <location>
        <begin position="114"/>
        <end position="308"/>
    </location>
</feature>
<evidence type="ECO:0000259" key="1">
    <source>
        <dbReference type="Pfam" id="PF00899"/>
    </source>
</evidence>
<keyword evidence="2" id="KW-0808">Transferase</keyword>
<dbReference type="InterPro" id="IPR035985">
    <property type="entry name" value="Ubiquitin-activating_enz"/>
</dbReference>
<protein>
    <submittedName>
        <fullName evidence="2">ThiF family adenylyltransferase</fullName>
    </submittedName>
</protein>
<proteinExistence type="predicted"/>
<keyword evidence="3" id="KW-1185">Reference proteome</keyword>
<dbReference type="EMBL" id="JAFCNB010000021">
    <property type="protein sequence ID" value="MBP2707597.1"/>
    <property type="molecule type" value="Genomic_DNA"/>
</dbReference>
<organism evidence="2 3">
    <name type="scientific">Microbispora oryzae</name>
    <dbReference type="NCBI Taxonomy" id="2806554"/>
    <lineage>
        <taxon>Bacteria</taxon>
        <taxon>Bacillati</taxon>
        <taxon>Actinomycetota</taxon>
        <taxon>Actinomycetes</taxon>
        <taxon>Streptosporangiales</taxon>
        <taxon>Streptosporangiaceae</taxon>
        <taxon>Microbispora</taxon>
    </lineage>
</organism>
<evidence type="ECO:0000313" key="3">
    <source>
        <dbReference type="Proteomes" id="UP000674234"/>
    </source>
</evidence>
<evidence type="ECO:0000313" key="2">
    <source>
        <dbReference type="EMBL" id="MBP2707597.1"/>
    </source>
</evidence>
<keyword evidence="2" id="KW-0548">Nucleotidyltransferase</keyword>
<dbReference type="Pfam" id="PF00899">
    <property type="entry name" value="ThiF"/>
    <property type="match status" value="1"/>
</dbReference>
<name>A0A940WPH7_9ACTN</name>
<dbReference type="RefSeq" id="WP_210158863.1">
    <property type="nucleotide sequence ID" value="NZ_JAFCNB010000021.1"/>
</dbReference>
<dbReference type="InterPro" id="IPR000594">
    <property type="entry name" value="ThiF_NAD_FAD-bd"/>
</dbReference>
<reference evidence="2" key="1">
    <citation type="submission" date="2021-02" db="EMBL/GenBank/DDBJ databases">
        <title>Draft genome sequence of Microbispora sp. RL4-1S isolated from rice leaves in Thailand.</title>
        <authorList>
            <person name="Muangham S."/>
            <person name="Duangmal K."/>
        </authorList>
    </citation>
    <scope>NUCLEOTIDE SEQUENCE</scope>
    <source>
        <strain evidence="2">RL4-1S</strain>
    </source>
</reference>
<dbReference type="Proteomes" id="UP000674234">
    <property type="component" value="Unassembled WGS sequence"/>
</dbReference>
<comment type="caution">
    <text evidence="2">The sequence shown here is derived from an EMBL/GenBank/DDBJ whole genome shotgun (WGS) entry which is preliminary data.</text>
</comment>
<dbReference type="GO" id="GO:0016779">
    <property type="term" value="F:nucleotidyltransferase activity"/>
    <property type="evidence" value="ECO:0007669"/>
    <property type="project" value="UniProtKB-KW"/>
</dbReference>
<accession>A0A940WPH7</accession>